<evidence type="ECO:0000313" key="2">
    <source>
        <dbReference type="EMBL" id="ASX97992.1"/>
    </source>
</evidence>
<accession>A0A286N1W3</accession>
<proteinExistence type="predicted"/>
<organism evidence="2">
    <name type="scientific">Escherichia coli</name>
    <dbReference type="NCBI Taxonomy" id="562"/>
    <lineage>
        <taxon>Bacteria</taxon>
        <taxon>Pseudomonadati</taxon>
        <taxon>Pseudomonadota</taxon>
        <taxon>Gammaproteobacteria</taxon>
        <taxon>Enterobacterales</taxon>
        <taxon>Enterobacteriaceae</taxon>
        <taxon>Escherichia</taxon>
    </lineage>
</organism>
<dbReference type="EMBL" id="MF535908">
    <property type="protein sequence ID" value="ASX97992.1"/>
    <property type="molecule type" value="Genomic_DNA"/>
</dbReference>
<keyword evidence="2" id="KW-0614">Plasmid</keyword>
<dbReference type="RefSeq" id="WP_284696751.1">
    <property type="nucleotide sequence ID" value="NZ_MF474175.1"/>
</dbReference>
<evidence type="ECO:0000256" key="1">
    <source>
        <dbReference type="SAM" id="MobiDB-lite"/>
    </source>
</evidence>
<geneLocation type="plasmid" evidence="2">
    <name>pCTXM-2269</name>
</geneLocation>
<sequence>MTPVRLGFVECDVPPYARQGMEGDRAGLHRTPAANRRKLRD</sequence>
<protein>
    <submittedName>
        <fullName evidence="2">Uncharacterized protein</fullName>
    </submittedName>
</protein>
<dbReference type="AlphaFoldDB" id="A0A286N1W3"/>
<feature type="region of interest" description="Disordered" evidence="1">
    <location>
        <begin position="16"/>
        <end position="41"/>
    </location>
</feature>
<name>A0A286N1W3_ECOLX</name>
<reference evidence="2" key="1">
    <citation type="submission" date="2017-07" db="EMBL/GenBank/DDBJ databases">
        <title>Complete Sequence of plasmid pCTXM-2269.</title>
        <authorList>
            <person name="Li M."/>
            <person name="Li F."/>
            <person name="Pei G."/>
            <person name="Tong Y."/>
        </authorList>
    </citation>
    <scope>NUCLEOTIDE SEQUENCE</scope>
    <source>
        <strain evidence="2">2269</strain>
        <plasmid evidence="2">pCTXM-2269</plasmid>
    </source>
</reference>